<gene>
    <name evidence="2" type="ORF">B0H66DRAFT_612489</name>
</gene>
<feature type="compositionally biased region" description="Basic and acidic residues" evidence="1">
    <location>
        <begin position="23"/>
        <end position="42"/>
    </location>
</feature>
<name>A0AAE0MFH7_9PEZI</name>
<evidence type="ECO:0000313" key="2">
    <source>
        <dbReference type="EMBL" id="KAK3330676.1"/>
    </source>
</evidence>
<proteinExistence type="predicted"/>
<accession>A0AAE0MFH7</accession>
<sequence>MPPQEKGPPVVKPEPAPSPAPELDAKDTKAKDTKATDTKAKDTNSPNIVNSNLEYHSEFNRDAYIYSPKFFERRAQRRGGFDDVKHPQPVNRSSSGAGPGDHGTLPSASTYQQHADRYYFKTKTIPRDSVAYDLKQHTCLFPDYDHTYKLPDGGRSEADRRQDNNPTSTKPTRKIIMVVELSESHNDCDCLDCQVKRSIRRRRSRQRRQRQSRKDLRRSEWADRKSSMFCCSVM</sequence>
<dbReference type="EMBL" id="JAUEDM010000001">
    <property type="protein sequence ID" value="KAK3330676.1"/>
    <property type="molecule type" value="Genomic_DNA"/>
</dbReference>
<comment type="caution">
    <text evidence="2">The sequence shown here is derived from an EMBL/GenBank/DDBJ whole genome shotgun (WGS) entry which is preliminary data.</text>
</comment>
<feature type="compositionally biased region" description="Pro residues" evidence="1">
    <location>
        <begin position="1"/>
        <end position="20"/>
    </location>
</feature>
<dbReference type="AlphaFoldDB" id="A0AAE0MFH7"/>
<evidence type="ECO:0000313" key="3">
    <source>
        <dbReference type="Proteomes" id="UP001283341"/>
    </source>
</evidence>
<feature type="region of interest" description="Disordered" evidence="1">
    <location>
        <begin position="151"/>
        <end position="172"/>
    </location>
</feature>
<feature type="region of interest" description="Disordered" evidence="1">
    <location>
        <begin position="79"/>
        <end position="110"/>
    </location>
</feature>
<dbReference type="Proteomes" id="UP001283341">
    <property type="component" value="Unassembled WGS sequence"/>
</dbReference>
<feature type="region of interest" description="Disordered" evidence="1">
    <location>
        <begin position="1"/>
        <end position="51"/>
    </location>
</feature>
<organism evidence="2 3">
    <name type="scientific">Apodospora peruviana</name>
    <dbReference type="NCBI Taxonomy" id="516989"/>
    <lineage>
        <taxon>Eukaryota</taxon>
        <taxon>Fungi</taxon>
        <taxon>Dikarya</taxon>
        <taxon>Ascomycota</taxon>
        <taxon>Pezizomycotina</taxon>
        <taxon>Sordariomycetes</taxon>
        <taxon>Sordariomycetidae</taxon>
        <taxon>Sordariales</taxon>
        <taxon>Lasiosphaeriaceae</taxon>
        <taxon>Apodospora</taxon>
    </lineage>
</organism>
<reference evidence="2" key="2">
    <citation type="submission" date="2023-06" db="EMBL/GenBank/DDBJ databases">
        <authorList>
            <consortium name="Lawrence Berkeley National Laboratory"/>
            <person name="Haridas S."/>
            <person name="Hensen N."/>
            <person name="Bonometti L."/>
            <person name="Westerberg I."/>
            <person name="Brannstrom I.O."/>
            <person name="Guillou S."/>
            <person name="Cros-Aarteil S."/>
            <person name="Calhoun S."/>
            <person name="Kuo A."/>
            <person name="Mondo S."/>
            <person name="Pangilinan J."/>
            <person name="Riley R."/>
            <person name="Labutti K."/>
            <person name="Andreopoulos B."/>
            <person name="Lipzen A."/>
            <person name="Chen C."/>
            <person name="Yanf M."/>
            <person name="Daum C."/>
            <person name="Ng V."/>
            <person name="Clum A."/>
            <person name="Steindorff A."/>
            <person name="Ohm R."/>
            <person name="Martin F."/>
            <person name="Silar P."/>
            <person name="Natvig D."/>
            <person name="Lalanne C."/>
            <person name="Gautier V."/>
            <person name="Ament-Velasquez S.L."/>
            <person name="Kruys A."/>
            <person name="Hutchinson M.I."/>
            <person name="Powell A.J."/>
            <person name="Barry K."/>
            <person name="Miller A.N."/>
            <person name="Grigoriev I.V."/>
            <person name="Debuchy R."/>
            <person name="Gladieux P."/>
            <person name="Thoren M.H."/>
            <person name="Johannesson H."/>
        </authorList>
    </citation>
    <scope>NUCLEOTIDE SEQUENCE</scope>
    <source>
        <strain evidence="2">CBS 118394</strain>
    </source>
</reference>
<keyword evidence="3" id="KW-1185">Reference proteome</keyword>
<protein>
    <submittedName>
        <fullName evidence="2">Uncharacterized protein</fullName>
    </submittedName>
</protein>
<evidence type="ECO:0000256" key="1">
    <source>
        <dbReference type="SAM" id="MobiDB-lite"/>
    </source>
</evidence>
<reference evidence="2" key="1">
    <citation type="journal article" date="2023" name="Mol. Phylogenet. Evol.">
        <title>Genome-scale phylogeny and comparative genomics of the fungal order Sordariales.</title>
        <authorList>
            <person name="Hensen N."/>
            <person name="Bonometti L."/>
            <person name="Westerberg I."/>
            <person name="Brannstrom I.O."/>
            <person name="Guillou S."/>
            <person name="Cros-Aarteil S."/>
            <person name="Calhoun S."/>
            <person name="Haridas S."/>
            <person name="Kuo A."/>
            <person name="Mondo S."/>
            <person name="Pangilinan J."/>
            <person name="Riley R."/>
            <person name="LaButti K."/>
            <person name="Andreopoulos B."/>
            <person name="Lipzen A."/>
            <person name="Chen C."/>
            <person name="Yan M."/>
            <person name="Daum C."/>
            <person name="Ng V."/>
            <person name="Clum A."/>
            <person name="Steindorff A."/>
            <person name="Ohm R.A."/>
            <person name="Martin F."/>
            <person name="Silar P."/>
            <person name="Natvig D.O."/>
            <person name="Lalanne C."/>
            <person name="Gautier V."/>
            <person name="Ament-Velasquez S.L."/>
            <person name="Kruys A."/>
            <person name="Hutchinson M.I."/>
            <person name="Powell A.J."/>
            <person name="Barry K."/>
            <person name="Miller A.N."/>
            <person name="Grigoriev I.V."/>
            <person name="Debuchy R."/>
            <person name="Gladieux P."/>
            <person name="Hiltunen Thoren M."/>
            <person name="Johannesson H."/>
        </authorList>
    </citation>
    <scope>NUCLEOTIDE SEQUENCE</scope>
    <source>
        <strain evidence="2">CBS 118394</strain>
    </source>
</reference>
<feature type="compositionally biased region" description="Basic and acidic residues" evidence="1">
    <location>
        <begin position="151"/>
        <end position="163"/>
    </location>
</feature>